<evidence type="ECO:0000313" key="1">
    <source>
        <dbReference type="EMBL" id="GEM76407.1"/>
    </source>
</evidence>
<comment type="caution">
    <text evidence="1">The sequence shown here is derived from an EMBL/GenBank/DDBJ whole genome shotgun (WGS) entry which is preliminary data.</text>
</comment>
<protein>
    <submittedName>
        <fullName evidence="1">Uncharacterized protein</fullName>
    </submittedName>
</protein>
<dbReference type="EMBL" id="BJXJ01000024">
    <property type="protein sequence ID" value="GEM76407.1"/>
    <property type="molecule type" value="Genomic_DNA"/>
</dbReference>
<gene>
    <name evidence="1" type="ORF">VSA01S_25190</name>
</gene>
<dbReference type="RefSeq" id="WP_039982872.1">
    <property type="nucleotide sequence ID" value="NZ_BAOJ01000143.1"/>
</dbReference>
<accession>A0A511QGU1</accession>
<keyword evidence="2" id="KW-1185">Reference proteome</keyword>
<dbReference type="OrthoDB" id="5770596at2"/>
<dbReference type="AlphaFoldDB" id="A0A511QGU1"/>
<dbReference type="Proteomes" id="UP000321922">
    <property type="component" value="Unassembled WGS sequence"/>
</dbReference>
<reference evidence="1 2" key="1">
    <citation type="submission" date="2019-07" db="EMBL/GenBank/DDBJ databases">
        <title>Whole genome shotgun sequence of Vibrio sagamiensis NBRC 104589.</title>
        <authorList>
            <person name="Hosoyama A."/>
            <person name="Uohara A."/>
            <person name="Ohji S."/>
            <person name="Ichikawa N."/>
        </authorList>
    </citation>
    <scope>NUCLEOTIDE SEQUENCE [LARGE SCALE GENOMIC DNA]</scope>
    <source>
        <strain evidence="1 2">NBRC 104589</strain>
    </source>
</reference>
<proteinExistence type="predicted"/>
<organism evidence="1 2">
    <name type="scientific">Vibrio sagamiensis NBRC 104589</name>
    <dbReference type="NCBI Taxonomy" id="1219064"/>
    <lineage>
        <taxon>Bacteria</taxon>
        <taxon>Pseudomonadati</taxon>
        <taxon>Pseudomonadota</taxon>
        <taxon>Gammaproteobacteria</taxon>
        <taxon>Vibrionales</taxon>
        <taxon>Vibrionaceae</taxon>
        <taxon>Vibrio</taxon>
    </lineage>
</organism>
<sequence length="82" mass="9764">MALTIRDTHKHEYMLAELKHQTETNTMSKALIKGGYEAIKYKELFLKEQEKNQILRDQLLRRDEAVNTFLSSFEHLSHVFKK</sequence>
<name>A0A511QGU1_9VIBR</name>
<evidence type="ECO:0000313" key="2">
    <source>
        <dbReference type="Proteomes" id="UP000321922"/>
    </source>
</evidence>